<keyword evidence="3" id="KW-1185">Reference proteome</keyword>
<dbReference type="GO" id="GO:0046872">
    <property type="term" value="F:metal ion binding"/>
    <property type="evidence" value="ECO:0007669"/>
    <property type="project" value="InterPro"/>
</dbReference>
<feature type="domain" description="MIB/HERC2" evidence="1">
    <location>
        <begin position="1"/>
        <end position="68"/>
    </location>
</feature>
<reference evidence="2 3" key="1">
    <citation type="journal article" date="2018" name="PLoS ONE">
        <title>The draft genome of Kipferlia bialata reveals reductive genome evolution in fornicate parasites.</title>
        <authorList>
            <person name="Tanifuji G."/>
            <person name="Takabayashi S."/>
            <person name="Kume K."/>
            <person name="Takagi M."/>
            <person name="Nakayama T."/>
            <person name="Kamikawa R."/>
            <person name="Inagaki Y."/>
            <person name="Hashimoto T."/>
        </authorList>
    </citation>
    <scope>NUCLEOTIDE SEQUENCE [LARGE SCALE GENOMIC DNA]</scope>
    <source>
        <strain evidence="2">NY0173</strain>
    </source>
</reference>
<dbReference type="OrthoDB" id="239701at2759"/>
<dbReference type="GO" id="GO:0016567">
    <property type="term" value="P:protein ubiquitination"/>
    <property type="evidence" value="ECO:0007669"/>
    <property type="project" value="InterPro"/>
</dbReference>
<dbReference type="InterPro" id="IPR037252">
    <property type="entry name" value="Mib_Herc2_sf"/>
</dbReference>
<dbReference type="Gene3D" id="2.30.30.40">
    <property type="entry name" value="SH3 Domains"/>
    <property type="match status" value="1"/>
</dbReference>
<proteinExistence type="predicted"/>
<protein>
    <recommendedName>
        <fullName evidence="1">MIB/HERC2 domain-containing protein</fullName>
    </recommendedName>
</protein>
<dbReference type="InterPro" id="IPR010606">
    <property type="entry name" value="Mib_Herc2"/>
</dbReference>
<evidence type="ECO:0000313" key="2">
    <source>
        <dbReference type="EMBL" id="GIQ92374.1"/>
    </source>
</evidence>
<sequence length="68" mass="7614">KRVVYGKDLRIGAKVCRGPDWRWGDQDGRGIGEVVRNVADLTGVVRVKWANGETNHYRAGAQNSYDLL</sequence>
<dbReference type="AlphaFoldDB" id="A0A9K3DE93"/>
<feature type="non-terminal residue" evidence="2">
    <location>
        <position position="68"/>
    </location>
</feature>
<accession>A0A9K3DE93</accession>
<dbReference type="SUPFAM" id="SSF159034">
    <property type="entry name" value="Mib/herc2 domain-like"/>
    <property type="match status" value="1"/>
</dbReference>
<evidence type="ECO:0000259" key="1">
    <source>
        <dbReference type="PROSITE" id="PS51416"/>
    </source>
</evidence>
<gene>
    <name evidence="2" type="ORF">KIPB_016102</name>
</gene>
<name>A0A9K3DE93_9EUKA</name>
<comment type="caution">
    <text evidence="2">The sequence shown here is derived from an EMBL/GenBank/DDBJ whole genome shotgun (WGS) entry which is preliminary data.</text>
</comment>
<evidence type="ECO:0000313" key="3">
    <source>
        <dbReference type="Proteomes" id="UP000265618"/>
    </source>
</evidence>
<dbReference type="EMBL" id="BDIP01009550">
    <property type="protein sequence ID" value="GIQ92374.1"/>
    <property type="molecule type" value="Genomic_DNA"/>
</dbReference>
<dbReference type="Proteomes" id="UP000265618">
    <property type="component" value="Unassembled WGS sequence"/>
</dbReference>
<dbReference type="GO" id="GO:0004842">
    <property type="term" value="F:ubiquitin-protein transferase activity"/>
    <property type="evidence" value="ECO:0007669"/>
    <property type="project" value="InterPro"/>
</dbReference>
<dbReference type="Pfam" id="PF06701">
    <property type="entry name" value="MIB_HERC2"/>
    <property type="match status" value="1"/>
</dbReference>
<organism evidence="2 3">
    <name type="scientific">Kipferlia bialata</name>
    <dbReference type="NCBI Taxonomy" id="797122"/>
    <lineage>
        <taxon>Eukaryota</taxon>
        <taxon>Metamonada</taxon>
        <taxon>Carpediemonas-like organisms</taxon>
        <taxon>Kipferlia</taxon>
    </lineage>
</organism>
<dbReference type="PROSITE" id="PS51416">
    <property type="entry name" value="MIB_HERC2"/>
    <property type="match status" value="1"/>
</dbReference>